<dbReference type="GO" id="GO:0005737">
    <property type="term" value="C:cytoplasm"/>
    <property type="evidence" value="ECO:0007669"/>
    <property type="project" value="TreeGrafter"/>
</dbReference>
<dbReference type="PANTHER" id="PTHR13325">
    <property type="entry name" value="PROTEASE M50 MEMBRANE-BOUND TRANSCRIPTION FACTOR SITE 2 PROTEASE"/>
    <property type="match status" value="1"/>
</dbReference>
<dbReference type="Pfam" id="PF02163">
    <property type="entry name" value="Peptidase_M50"/>
    <property type="match status" value="1"/>
</dbReference>
<dbReference type="PANTHER" id="PTHR13325:SF3">
    <property type="entry name" value="MEMBRANE-BOUND TRANSCRIPTION FACTOR SITE-2 PROTEASE"/>
    <property type="match status" value="1"/>
</dbReference>
<evidence type="ECO:0000256" key="5">
    <source>
        <dbReference type="ARBA" id="ARBA00022989"/>
    </source>
</evidence>
<dbReference type="EMBL" id="FQZQ01000021">
    <property type="protein sequence ID" value="SHK17876.1"/>
    <property type="molecule type" value="Genomic_DNA"/>
</dbReference>
<evidence type="ECO:0000256" key="3">
    <source>
        <dbReference type="ARBA" id="ARBA00007931"/>
    </source>
</evidence>
<comment type="subcellular location">
    <subcellularLocation>
        <location evidence="2">Endomembrane system</location>
        <topology evidence="2">Multi-pass membrane protein</topology>
    </subcellularLocation>
</comment>
<evidence type="ECO:0000313" key="9">
    <source>
        <dbReference type="EMBL" id="SHK17876.1"/>
    </source>
</evidence>
<feature type="transmembrane region" description="Helical" evidence="7">
    <location>
        <begin position="258"/>
        <end position="280"/>
    </location>
</feature>
<feature type="transmembrane region" description="Helical" evidence="7">
    <location>
        <begin position="392"/>
        <end position="417"/>
    </location>
</feature>
<keyword evidence="5 7" id="KW-1133">Transmembrane helix</keyword>
<keyword evidence="9" id="KW-0378">Hydrolase</keyword>
<dbReference type="STRING" id="1470563.SAMN05444000_1216"/>
<keyword evidence="9" id="KW-0645">Protease</keyword>
<keyword evidence="4 7" id="KW-0812">Transmembrane</keyword>
<name>A0A1M6QCH7_9RHOB</name>
<dbReference type="GO" id="GO:0004222">
    <property type="term" value="F:metalloendopeptidase activity"/>
    <property type="evidence" value="ECO:0007669"/>
    <property type="project" value="InterPro"/>
</dbReference>
<comment type="cofactor">
    <cofactor evidence="1">
        <name>Zn(2+)</name>
        <dbReference type="ChEBI" id="CHEBI:29105"/>
    </cofactor>
</comment>
<feature type="transmembrane region" description="Helical" evidence="7">
    <location>
        <begin position="363"/>
        <end position="386"/>
    </location>
</feature>
<evidence type="ECO:0000256" key="6">
    <source>
        <dbReference type="ARBA" id="ARBA00023136"/>
    </source>
</evidence>
<dbReference type="GO" id="GO:0031293">
    <property type="term" value="P:membrane protein intracellular domain proteolysis"/>
    <property type="evidence" value="ECO:0007669"/>
    <property type="project" value="TreeGrafter"/>
</dbReference>
<keyword evidence="6 7" id="KW-0472">Membrane</keyword>
<accession>A0A1M6QCH7</accession>
<dbReference type="Gene3D" id="1.10.10.1150">
    <property type="entry name" value="Coenzyme PQQ synthesis protein D (PqqD)"/>
    <property type="match status" value="1"/>
</dbReference>
<evidence type="ECO:0000256" key="1">
    <source>
        <dbReference type="ARBA" id="ARBA00001947"/>
    </source>
</evidence>
<dbReference type="GO" id="GO:0012505">
    <property type="term" value="C:endomembrane system"/>
    <property type="evidence" value="ECO:0007669"/>
    <property type="project" value="UniProtKB-SubCell"/>
</dbReference>
<feature type="domain" description="Peptidase M50" evidence="8">
    <location>
        <begin position="204"/>
        <end position="301"/>
    </location>
</feature>
<feature type="transmembrane region" description="Helical" evidence="7">
    <location>
        <begin position="429"/>
        <end position="449"/>
    </location>
</feature>
<proteinExistence type="inferred from homology"/>
<dbReference type="OrthoDB" id="9759690at2"/>
<dbReference type="AlphaFoldDB" id="A0A1M6QCH7"/>
<feature type="transmembrane region" description="Helical" evidence="7">
    <location>
        <begin position="286"/>
        <end position="305"/>
    </location>
</feature>
<dbReference type="InterPro" id="IPR008915">
    <property type="entry name" value="Peptidase_M50"/>
</dbReference>
<evidence type="ECO:0000256" key="7">
    <source>
        <dbReference type="SAM" id="Phobius"/>
    </source>
</evidence>
<dbReference type="Proteomes" id="UP000183982">
    <property type="component" value="Unassembled WGS sequence"/>
</dbReference>
<gene>
    <name evidence="9" type="ORF">SAMN05444000_1216</name>
</gene>
<organism evidence="9 10">
    <name type="scientific">Shimia gijangensis</name>
    <dbReference type="NCBI Taxonomy" id="1470563"/>
    <lineage>
        <taxon>Bacteria</taxon>
        <taxon>Pseudomonadati</taxon>
        <taxon>Pseudomonadota</taxon>
        <taxon>Alphaproteobacteria</taxon>
        <taxon>Rhodobacterales</taxon>
        <taxon>Roseobacteraceae</taxon>
    </lineage>
</organism>
<evidence type="ECO:0000256" key="4">
    <source>
        <dbReference type="ARBA" id="ARBA00022692"/>
    </source>
</evidence>
<evidence type="ECO:0000313" key="10">
    <source>
        <dbReference type="Proteomes" id="UP000183982"/>
    </source>
</evidence>
<dbReference type="GO" id="GO:0016020">
    <property type="term" value="C:membrane"/>
    <property type="evidence" value="ECO:0007669"/>
    <property type="project" value="InterPro"/>
</dbReference>
<feature type="transmembrane region" description="Helical" evidence="7">
    <location>
        <begin position="157"/>
        <end position="181"/>
    </location>
</feature>
<dbReference type="InterPro" id="IPR001193">
    <property type="entry name" value="MBTPS2"/>
</dbReference>
<protein>
    <submittedName>
        <fullName evidence="9">Putative peptide zinc metalloprotease protein</fullName>
    </submittedName>
</protein>
<evidence type="ECO:0000259" key="8">
    <source>
        <dbReference type="Pfam" id="PF02163"/>
    </source>
</evidence>
<sequence>MSAKRNWTSASWYRVSEFRPRLRGHARIHRHLYRGTVWHVLQDRISGRFHRFRPEAYRLIAMMDGAHTLEEIWEEAVANLDIDAVTQDELVRLVGQLYSADVLTGDIPPDIIELSDRGRRTRRTKLVKSLINPLALRIPVFDPDGFLNATMPIFRPLFTWFGWLIFFGVTIYALVLAVLNFGPLTANVADRVLSAENLVLLLIAYPVIKAFHELGHSYAIKRWGGEVHEIGIMFLVFMPVPYVDASDSIAFQNKWQRALVAAAGILVEMFLAGLAMIVWAGAEEGLIRAFAFNIMLIGGVSTLLFNGNPLLRFDGYYVLCDIIEIPNLGQRANKYLAYLVQKYVFGTPYAETPVTARNERAWFVSYAVAAYVYRLFITAAIIGLVATRFFVVGIALAIWALFLMLVLPLLKGIWFVFTSPSLRRTRGRAVLAAGTVVAGLAGLVLAVPVPHNTMAKGIILPASKSYANATAGGIVEEVFVSEGQNVTAGTPLVVLSDPLVHARLLLADARIEEIERRIAAEDLFDQTGVRIMEEELKAAVADRALIAQRIGEMTVRAAVDGKVILPVSADLLGRFVQRGDLVAVVAQFRDPVVRVAVPEAQADLVRSQTHALDVRLSSDQDYIHSASLLRTVPGLTRALPSRALSFEGGGLFALDPAAPRDQIRTLEPVLLLDLALDGQPGVSVYGEHAFVRFSHGKSPLASRIYRATTRVFLKYFASLDAGV</sequence>
<reference evidence="10" key="1">
    <citation type="submission" date="2016-11" db="EMBL/GenBank/DDBJ databases">
        <authorList>
            <person name="Varghese N."/>
            <person name="Submissions S."/>
        </authorList>
    </citation>
    <scope>NUCLEOTIDE SEQUENCE [LARGE SCALE GENOMIC DNA]</scope>
    <source>
        <strain evidence="10">DSM 100564</strain>
    </source>
</reference>
<evidence type="ECO:0000256" key="2">
    <source>
        <dbReference type="ARBA" id="ARBA00004127"/>
    </source>
</evidence>
<keyword evidence="9" id="KW-0482">Metalloprotease</keyword>
<dbReference type="RefSeq" id="WP_073255180.1">
    <property type="nucleotide sequence ID" value="NZ_FQZQ01000021.1"/>
</dbReference>
<dbReference type="SUPFAM" id="SSF111369">
    <property type="entry name" value="HlyD-like secretion proteins"/>
    <property type="match status" value="1"/>
</dbReference>
<keyword evidence="10" id="KW-1185">Reference proteome</keyword>
<comment type="similarity">
    <text evidence="3">Belongs to the peptidase M50B family.</text>
</comment>
<dbReference type="InterPro" id="IPR041881">
    <property type="entry name" value="PqqD_sf"/>
</dbReference>